<keyword evidence="3" id="KW-0238">DNA-binding</keyword>
<sequence>MIFKKEVSKEDVECVETLLMMSNSKPTREEYNKLQLCILRRNKSSTITTPSTVMESKSHIHDHSLRESPTRRSRNRHDLPPMSPPMEQRKSKKAKRSTDASSSKTREPTPGWLISLMRSKNRGDVEDNSKKIIDKELFQTDVDPHQSRLSIPVSQIVELEFLNHEEKRAIEEDANRVRKEGVDAILVDSHLREFPVNLRLRDMRGILLYNLVAGWNQVVTDCLLQENTNIRLWSFHADDTLYFALVPLYAN</sequence>
<dbReference type="Pfam" id="PF03754">
    <property type="entry name" value="At2g31720-like"/>
    <property type="match status" value="1"/>
</dbReference>
<evidence type="ECO:0000256" key="2">
    <source>
        <dbReference type="ARBA" id="ARBA00023015"/>
    </source>
</evidence>
<dbReference type="InterPro" id="IPR015300">
    <property type="entry name" value="DNA-bd_pseudobarrel_sf"/>
</dbReference>
<evidence type="ECO:0000256" key="5">
    <source>
        <dbReference type="ARBA" id="ARBA00023242"/>
    </source>
</evidence>
<dbReference type="EMBL" id="LUHQ01000002">
    <property type="protein sequence ID" value="OAP11276.1"/>
    <property type="molecule type" value="Genomic_DNA"/>
</dbReference>
<keyword evidence="5" id="KW-0539">Nucleus</keyword>
<evidence type="ECO:0000313" key="8">
    <source>
        <dbReference type="Proteomes" id="UP000078284"/>
    </source>
</evidence>
<evidence type="ECO:0000256" key="3">
    <source>
        <dbReference type="ARBA" id="ARBA00023125"/>
    </source>
</evidence>
<evidence type="ECO:0000313" key="7">
    <source>
        <dbReference type="EMBL" id="OAP11276.1"/>
    </source>
</evidence>
<dbReference type="ExpressionAtlas" id="A0A178VZM3">
    <property type="expression patterns" value="baseline"/>
</dbReference>
<protein>
    <submittedName>
        <fullName evidence="7">Uncharacterized protein</fullName>
    </submittedName>
</protein>
<gene>
    <name evidence="7" type="ordered locus">AXX17_At2g20340</name>
</gene>
<dbReference type="PANTHER" id="PTHR31541">
    <property type="entry name" value="B3 DOMAIN PLANT PROTEIN-RELATED"/>
    <property type="match status" value="1"/>
</dbReference>
<evidence type="ECO:0000256" key="4">
    <source>
        <dbReference type="ARBA" id="ARBA00023163"/>
    </source>
</evidence>
<dbReference type="SUPFAM" id="SSF101936">
    <property type="entry name" value="DNA-binding pseudobarrel domain"/>
    <property type="match status" value="1"/>
</dbReference>
<evidence type="ECO:0000256" key="1">
    <source>
        <dbReference type="ARBA" id="ARBA00004123"/>
    </source>
</evidence>
<dbReference type="Gene3D" id="2.40.330.10">
    <property type="entry name" value="DNA-binding pseudobarrel domain"/>
    <property type="match status" value="1"/>
</dbReference>
<comment type="caution">
    <text evidence="7">The sequence shown here is derived from an EMBL/GenBank/DDBJ whole genome shotgun (WGS) entry which is preliminary data.</text>
</comment>
<comment type="subcellular location">
    <subcellularLocation>
        <location evidence="1">Nucleus</location>
    </subcellularLocation>
</comment>
<dbReference type="PANTHER" id="PTHR31541:SF25">
    <property type="entry name" value="GAMMA-GLIADIN B"/>
    <property type="match status" value="1"/>
</dbReference>
<accession>A0A178VZM3</accession>
<dbReference type="InterPro" id="IPR005508">
    <property type="entry name" value="At2g31720-like"/>
</dbReference>
<keyword evidence="2" id="KW-0805">Transcription regulation</keyword>
<reference evidence="8" key="1">
    <citation type="journal article" date="2016" name="Proc. Natl. Acad. Sci. U.S.A.">
        <title>Chromosome-level assembly of Arabidopsis thaliana Ler reveals the extent of translocation and inversion polymorphisms.</title>
        <authorList>
            <person name="Zapata L."/>
            <person name="Ding J."/>
            <person name="Willing E.M."/>
            <person name="Hartwig B."/>
            <person name="Bezdan D."/>
            <person name="Jiao W.B."/>
            <person name="Patel V."/>
            <person name="Velikkakam James G."/>
            <person name="Koornneef M."/>
            <person name="Ossowski S."/>
            <person name="Schneeberger K."/>
        </authorList>
    </citation>
    <scope>NUCLEOTIDE SEQUENCE [LARGE SCALE GENOMIC DNA]</scope>
    <source>
        <strain evidence="8">cv. Landsberg erecta</strain>
    </source>
</reference>
<organism evidence="7 8">
    <name type="scientific">Arabidopsis thaliana</name>
    <name type="common">Mouse-ear cress</name>
    <dbReference type="NCBI Taxonomy" id="3702"/>
    <lineage>
        <taxon>Eukaryota</taxon>
        <taxon>Viridiplantae</taxon>
        <taxon>Streptophyta</taxon>
        <taxon>Embryophyta</taxon>
        <taxon>Tracheophyta</taxon>
        <taxon>Spermatophyta</taxon>
        <taxon>Magnoliopsida</taxon>
        <taxon>eudicotyledons</taxon>
        <taxon>Gunneridae</taxon>
        <taxon>Pentapetalae</taxon>
        <taxon>rosids</taxon>
        <taxon>malvids</taxon>
        <taxon>Brassicales</taxon>
        <taxon>Brassicaceae</taxon>
        <taxon>Camelineae</taxon>
        <taxon>Arabidopsis</taxon>
    </lineage>
</organism>
<dbReference type="GO" id="GO:0003677">
    <property type="term" value="F:DNA binding"/>
    <property type="evidence" value="ECO:0007669"/>
    <property type="project" value="UniProtKB-KW"/>
</dbReference>
<name>A0A178VZM3_ARATH</name>
<proteinExistence type="predicted"/>
<dbReference type="Proteomes" id="UP000078284">
    <property type="component" value="Chromosome 2"/>
</dbReference>
<keyword evidence="4" id="KW-0804">Transcription</keyword>
<dbReference type="GO" id="GO:0005634">
    <property type="term" value="C:nucleus"/>
    <property type="evidence" value="ECO:0007669"/>
    <property type="project" value="UniProtKB-SubCell"/>
</dbReference>
<evidence type="ECO:0000256" key="6">
    <source>
        <dbReference type="SAM" id="MobiDB-lite"/>
    </source>
</evidence>
<dbReference type="AlphaFoldDB" id="A0A178VZM3"/>
<feature type="compositionally biased region" description="Basic and acidic residues" evidence="6">
    <location>
        <begin position="56"/>
        <end position="70"/>
    </location>
</feature>
<feature type="region of interest" description="Disordered" evidence="6">
    <location>
        <begin position="48"/>
        <end position="111"/>
    </location>
</feature>